<keyword evidence="2" id="KW-0732">Signal</keyword>
<feature type="chain" id="PRO_5045551096" evidence="2">
    <location>
        <begin position="29"/>
        <end position="295"/>
    </location>
</feature>
<feature type="compositionally biased region" description="Polar residues" evidence="1">
    <location>
        <begin position="141"/>
        <end position="157"/>
    </location>
</feature>
<gene>
    <name evidence="3" type="ORF">ODALV1_LOCUS25454</name>
</gene>
<dbReference type="Proteomes" id="UP001642540">
    <property type="component" value="Unassembled WGS sequence"/>
</dbReference>
<evidence type="ECO:0000313" key="4">
    <source>
        <dbReference type="Proteomes" id="UP001642540"/>
    </source>
</evidence>
<dbReference type="EMBL" id="CAXLJM020000104">
    <property type="protein sequence ID" value="CAL8134286.1"/>
    <property type="molecule type" value="Genomic_DNA"/>
</dbReference>
<reference evidence="3 4" key="1">
    <citation type="submission" date="2024-08" db="EMBL/GenBank/DDBJ databases">
        <authorList>
            <person name="Cucini C."/>
            <person name="Frati F."/>
        </authorList>
    </citation>
    <scope>NUCLEOTIDE SEQUENCE [LARGE SCALE GENOMIC DNA]</scope>
</reference>
<evidence type="ECO:0000256" key="1">
    <source>
        <dbReference type="SAM" id="MobiDB-lite"/>
    </source>
</evidence>
<evidence type="ECO:0000256" key="2">
    <source>
        <dbReference type="SAM" id="SignalP"/>
    </source>
</evidence>
<feature type="compositionally biased region" description="Low complexity" evidence="1">
    <location>
        <begin position="105"/>
        <end position="129"/>
    </location>
</feature>
<proteinExistence type="predicted"/>
<feature type="region of interest" description="Disordered" evidence="1">
    <location>
        <begin position="30"/>
        <end position="85"/>
    </location>
</feature>
<accession>A0ABP1RSC3</accession>
<evidence type="ECO:0000313" key="3">
    <source>
        <dbReference type="EMBL" id="CAL8134286.1"/>
    </source>
</evidence>
<sequence length="295" mass="32424">MVIFHRFLTTVIILGITILWGEVAVGRGHEFQQDPSHPDSSSKKDSPLFIDPDAPDYPTRDAPPPPRKPQSITERNPKPIPSSYVDTAIIPWKTRKLDRPGRVSKAVTTMSTTRKTASTSTSATPSPVSQRKIKTKRKSTLPPTLNTTITSTESSYNDDPLNGLVEEFVYEEGDSRDNERRRRGLKIYDRHGFMFSDGWFFRTTGIPPKLTYGECVTGYGFENNKYCSNGEVCVDKETLQPVDCPATCAPCTAGGTPPDPCAAGCKPGAGCEDPSPDGICTGNRSHCSFQKFQNV</sequence>
<comment type="caution">
    <text evidence="3">The sequence shown here is derived from an EMBL/GenBank/DDBJ whole genome shotgun (WGS) entry which is preliminary data.</text>
</comment>
<organism evidence="3 4">
    <name type="scientific">Orchesella dallaii</name>
    <dbReference type="NCBI Taxonomy" id="48710"/>
    <lineage>
        <taxon>Eukaryota</taxon>
        <taxon>Metazoa</taxon>
        <taxon>Ecdysozoa</taxon>
        <taxon>Arthropoda</taxon>
        <taxon>Hexapoda</taxon>
        <taxon>Collembola</taxon>
        <taxon>Entomobryomorpha</taxon>
        <taxon>Entomobryoidea</taxon>
        <taxon>Orchesellidae</taxon>
        <taxon>Orchesellinae</taxon>
        <taxon>Orchesella</taxon>
    </lineage>
</organism>
<name>A0ABP1RSC3_9HEXA</name>
<protein>
    <submittedName>
        <fullName evidence="3">Uncharacterized protein</fullName>
    </submittedName>
</protein>
<feature type="region of interest" description="Disordered" evidence="1">
    <location>
        <begin position="100"/>
        <end position="158"/>
    </location>
</feature>
<feature type="compositionally biased region" description="Basic and acidic residues" evidence="1">
    <location>
        <begin position="30"/>
        <end position="46"/>
    </location>
</feature>
<keyword evidence="4" id="KW-1185">Reference proteome</keyword>
<feature type="signal peptide" evidence="2">
    <location>
        <begin position="1"/>
        <end position="28"/>
    </location>
</feature>